<evidence type="ECO:0000313" key="1">
    <source>
        <dbReference type="EMBL" id="GGL90251.1"/>
    </source>
</evidence>
<name>A0A917WCP0_9ACTN</name>
<protein>
    <recommendedName>
        <fullName evidence="3">Polyketide cyclase</fullName>
    </recommendedName>
</protein>
<dbReference type="Gene3D" id="3.30.530.20">
    <property type="match status" value="1"/>
</dbReference>
<dbReference type="SUPFAM" id="SSF55961">
    <property type="entry name" value="Bet v1-like"/>
    <property type="match status" value="1"/>
</dbReference>
<evidence type="ECO:0000313" key="2">
    <source>
        <dbReference type="Proteomes" id="UP000655208"/>
    </source>
</evidence>
<organism evidence="1 2">
    <name type="scientific">Nakamurella endophytica</name>
    <dbReference type="NCBI Taxonomy" id="1748367"/>
    <lineage>
        <taxon>Bacteria</taxon>
        <taxon>Bacillati</taxon>
        <taxon>Actinomycetota</taxon>
        <taxon>Actinomycetes</taxon>
        <taxon>Nakamurellales</taxon>
        <taxon>Nakamurellaceae</taxon>
        <taxon>Nakamurella</taxon>
    </lineage>
</organism>
<keyword evidence="2" id="KW-1185">Reference proteome</keyword>
<dbReference type="EMBL" id="BMNA01000001">
    <property type="protein sequence ID" value="GGL90251.1"/>
    <property type="molecule type" value="Genomic_DNA"/>
</dbReference>
<comment type="caution">
    <text evidence="1">The sequence shown here is derived from an EMBL/GenBank/DDBJ whole genome shotgun (WGS) entry which is preliminary data.</text>
</comment>
<accession>A0A917WCP0</accession>
<gene>
    <name evidence="1" type="ORF">GCM10011594_07400</name>
</gene>
<dbReference type="Pfam" id="PF10604">
    <property type="entry name" value="Polyketide_cyc2"/>
    <property type="match status" value="1"/>
</dbReference>
<reference evidence="1" key="1">
    <citation type="journal article" date="2014" name="Int. J. Syst. Evol. Microbiol.">
        <title>Complete genome sequence of Corynebacterium casei LMG S-19264T (=DSM 44701T), isolated from a smear-ripened cheese.</title>
        <authorList>
            <consortium name="US DOE Joint Genome Institute (JGI-PGF)"/>
            <person name="Walter F."/>
            <person name="Albersmeier A."/>
            <person name="Kalinowski J."/>
            <person name="Ruckert C."/>
        </authorList>
    </citation>
    <scope>NUCLEOTIDE SEQUENCE</scope>
    <source>
        <strain evidence="1">CGMCC 4.7308</strain>
    </source>
</reference>
<reference evidence="1" key="2">
    <citation type="submission" date="2020-09" db="EMBL/GenBank/DDBJ databases">
        <authorList>
            <person name="Sun Q."/>
            <person name="Zhou Y."/>
        </authorList>
    </citation>
    <scope>NUCLEOTIDE SEQUENCE</scope>
    <source>
        <strain evidence="1">CGMCC 4.7308</strain>
    </source>
</reference>
<dbReference type="InterPro" id="IPR019587">
    <property type="entry name" value="Polyketide_cyclase/dehydratase"/>
</dbReference>
<dbReference type="RefSeq" id="WP_188940066.1">
    <property type="nucleotide sequence ID" value="NZ_BMNA01000001.1"/>
</dbReference>
<proteinExistence type="predicted"/>
<dbReference type="InterPro" id="IPR023393">
    <property type="entry name" value="START-like_dom_sf"/>
</dbReference>
<dbReference type="Proteomes" id="UP000655208">
    <property type="component" value="Unassembled WGS sequence"/>
</dbReference>
<evidence type="ECO:0008006" key="3">
    <source>
        <dbReference type="Google" id="ProtNLM"/>
    </source>
</evidence>
<dbReference type="AlphaFoldDB" id="A0A917WCP0"/>
<sequence length="170" mass="17964">MTVLACSRVVSSAPPEAFFDRWADTATWPEWNSDTEWVRMDGPFREGATGTLRPRGGPTVGFRIERLVPGREFVDVSRLPGARLTFAHTVTTRAAAGGADSDVPADGTRTEVSVVIDLSGPLAPVWRLVLGRGLRRSVHRDLVALARAAEAASTAGGGLPASAADARESA</sequence>